<keyword evidence="3" id="KW-1185">Reference proteome</keyword>
<dbReference type="EMBL" id="RCZD01000014">
    <property type="protein sequence ID" value="TPG57337.1"/>
    <property type="molecule type" value="Genomic_DNA"/>
</dbReference>
<dbReference type="RefSeq" id="WP_140474821.1">
    <property type="nucleotide sequence ID" value="NZ_RCZD01000014.1"/>
</dbReference>
<dbReference type="InterPro" id="IPR052894">
    <property type="entry name" value="AsmA-related"/>
</dbReference>
<dbReference type="OrthoDB" id="7053268at2"/>
<dbReference type="Proteomes" id="UP000317663">
    <property type="component" value="Unassembled WGS sequence"/>
</dbReference>
<comment type="caution">
    <text evidence="2">The sequence shown here is derived from an EMBL/GenBank/DDBJ whole genome shotgun (WGS) entry which is preliminary data.</text>
</comment>
<dbReference type="AlphaFoldDB" id="A0A502G5L9"/>
<sequence>MKFIGKILLTLVLLLVLAIVLLYVLLQTRWAAGQLSQWMSNNSNYRLSLEKIDHAWSEPGRITLTGVRLGQKNQPDALNAAQVNLDLSWRQITEPRFFDRIVLVNGRLNLNPSALNLPIQANTLQLSKMTLSGEADSWAVDGQQVNAGIYPWQPKAGHLLGENTEFQLSAAALSLNGIPAENVLVQGQINNNQLTLSNFGGDLARGQLTGKASRAPDGSWTVDNVRLSNVRLQTSQPLAAFLQDFNQQPKVIVKRFDLIDARLQGKDWAFSDVDLSVKDVTFERGDWQSQDGEVSLNATEMINGNLHIIDPIINLDLSPQGITLRQVSARWEGGLLRTTGNWIRNSHRLQLNELTVAALEYTLPQNWRQLWIQALPDWLSEVYVGKLMTNRNLIIDISPQFPFQLTALDGFGTDLLLARNHQWGIWSGKLNLNASDATFNKVDVRRPSLALEATDSQVKFTELSAFTKEGLMEATASVDQQPERNFSVTMNGRAVPVNVLETWGWPHLDLQGNANMQLSLQGQMPANVDFQPTLSGKLHVLAADGKQLDQQMNKGIVAGAVAP</sequence>
<dbReference type="GO" id="GO:0005886">
    <property type="term" value="C:plasma membrane"/>
    <property type="evidence" value="ECO:0007669"/>
    <property type="project" value="TreeGrafter"/>
</dbReference>
<dbReference type="PANTHER" id="PTHR30441">
    <property type="entry name" value="DUF748 DOMAIN-CONTAINING PROTEIN"/>
    <property type="match status" value="1"/>
</dbReference>
<name>A0A502G5L9_9GAMM</name>
<reference evidence="2 3" key="1">
    <citation type="journal article" date="2019" name="Environ. Microbiol.">
        <title>Species interactions and distinct microbial communities in high Arctic permafrost affected cryosols are associated with the CH4 and CO2 gas fluxes.</title>
        <authorList>
            <person name="Altshuler I."/>
            <person name="Hamel J."/>
            <person name="Turney S."/>
            <person name="Magnuson E."/>
            <person name="Levesque R."/>
            <person name="Greer C."/>
            <person name="Whyte L.G."/>
        </authorList>
    </citation>
    <scope>NUCLEOTIDE SEQUENCE [LARGE SCALE GENOMIC DNA]</scope>
    <source>
        <strain evidence="2 3">E4</strain>
    </source>
</reference>
<feature type="domain" description="AsmA" evidence="1">
    <location>
        <begin position="2"/>
        <end position="558"/>
    </location>
</feature>
<evidence type="ECO:0000313" key="3">
    <source>
        <dbReference type="Proteomes" id="UP000317663"/>
    </source>
</evidence>
<evidence type="ECO:0000259" key="1">
    <source>
        <dbReference type="Pfam" id="PF05170"/>
    </source>
</evidence>
<dbReference type="InterPro" id="IPR007844">
    <property type="entry name" value="AsmA"/>
</dbReference>
<evidence type="ECO:0000313" key="2">
    <source>
        <dbReference type="EMBL" id="TPG57337.1"/>
    </source>
</evidence>
<dbReference type="GO" id="GO:0090313">
    <property type="term" value="P:regulation of protein targeting to membrane"/>
    <property type="evidence" value="ECO:0007669"/>
    <property type="project" value="TreeGrafter"/>
</dbReference>
<organism evidence="2 3">
    <name type="scientific">Ewingella americana</name>
    <dbReference type="NCBI Taxonomy" id="41202"/>
    <lineage>
        <taxon>Bacteria</taxon>
        <taxon>Pseudomonadati</taxon>
        <taxon>Pseudomonadota</taxon>
        <taxon>Gammaproteobacteria</taxon>
        <taxon>Enterobacterales</taxon>
        <taxon>Yersiniaceae</taxon>
        <taxon>Ewingella</taxon>
    </lineage>
</organism>
<proteinExistence type="predicted"/>
<protein>
    <submittedName>
        <fullName evidence="2">AsmA family protein</fullName>
    </submittedName>
</protein>
<gene>
    <name evidence="2" type="ORF">EAH77_21350</name>
</gene>
<dbReference type="Pfam" id="PF05170">
    <property type="entry name" value="AsmA"/>
    <property type="match status" value="1"/>
</dbReference>
<accession>A0A502G5L9</accession>
<dbReference type="PANTHER" id="PTHR30441:SF8">
    <property type="entry name" value="DUF748 DOMAIN-CONTAINING PROTEIN"/>
    <property type="match status" value="1"/>
</dbReference>